<evidence type="ECO:0000313" key="3">
    <source>
        <dbReference type="Proteomes" id="UP001626550"/>
    </source>
</evidence>
<feature type="compositionally biased region" description="Low complexity" evidence="1">
    <location>
        <begin position="40"/>
        <end position="51"/>
    </location>
</feature>
<proteinExistence type="predicted"/>
<feature type="compositionally biased region" description="Polar residues" evidence="1">
    <location>
        <begin position="52"/>
        <end position="74"/>
    </location>
</feature>
<name>A0ABD2PLK8_9PLAT</name>
<comment type="caution">
    <text evidence="2">The sequence shown here is derived from an EMBL/GenBank/DDBJ whole genome shotgun (WGS) entry which is preliminary data.</text>
</comment>
<accession>A0ABD2PLK8</accession>
<protein>
    <submittedName>
        <fullName evidence="2">Uncharacterized protein</fullName>
    </submittedName>
</protein>
<dbReference type="EMBL" id="JBJKFK010006159">
    <property type="protein sequence ID" value="KAL3307948.1"/>
    <property type="molecule type" value="Genomic_DNA"/>
</dbReference>
<feature type="region of interest" description="Disordered" evidence="1">
    <location>
        <begin position="39"/>
        <end position="118"/>
    </location>
</feature>
<feature type="compositionally biased region" description="Low complexity" evidence="1">
    <location>
        <begin position="80"/>
        <end position="93"/>
    </location>
</feature>
<reference evidence="2 3" key="1">
    <citation type="submission" date="2024-11" db="EMBL/GenBank/DDBJ databases">
        <title>Adaptive evolution of stress response genes in parasites aligns with host niche diversity.</title>
        <authorList>
            <person name="Hahn C."/>
            <person name="Resl P."/>
        </authorList>
    </citation>
    <scope>NUCLEOTIDE SEQUENCE [LARGE SCALE GENOMIC DNA]</scope>
    <source>
        <strain evidence="2">EGGRZ-B1_66</strain>
        <tissue evidence="2">Body</tissue>
    </source>
</reference>
<organism evidence="2 3">
    <name type="scientific">Cichlidogyrus casuarinus</name>
    <dbReference type="NCBI Taxonomy" id="1844966"/>
    <lineage>
        <taxon>Eukaryota</taxon>
        <taxon>Metazoa</taxon>
        <taxon>Spiralia</taxon>
        <taxon>Lophotrochozoa</taxon>
        <taxon>Platyhelminthes</taxon>
        <taxon>Monogenea</taxon>
        <taxon>Monopisthocotylea</taxon>
        <taxon>Dactylogyridea</taxon>
        <taxon>Ancyrocephalidae</taxon>
        <taxon>Cichlidogyrus</taxon>
    </lineage>
</organism>
<evidence type="ECO:0000313" key="2">
    <source>
        <dbReference type="EMBL" id="KAL3307948.1"/>
    </source>
</evidence>
<evidence type="ECO:0000256" key="1">
    <source>
        <dbReference type="SAM" id="MobiDB-lite"/>
    </source>
</evidence>
<gene>
    <name evidence="2" type="ORF">Ciccas_013526</name>
</gene>
<keyword evidence="3" id="KW-1185">Reference proteome</keyword>
<dbReference type="Proteomes" id="UP001626550">
    <property type="component" value="Unassembled WGS sequence"/>
</dbReference>
<sequence length="296" mass="32539">MEHELFCRDGFAATLVEEIHQKMQKDIECNPLLNALQKKSSTTSNNNNNTNHKYQPTTVTTKSKYPNLNPSQTVFHPMKTSPRTPTPTNAPTRSPEEKATPRPSDSAEEQQEKKTCPPILSQTQLVNANQGFVHAFKKVPTGQKTTAQKPFYAAAPTFNRSLTFVNGGTLPNMYPNGGLAPSNIGSDFFAAAARTKKYAPMGLMLNGRGTQADPSYLTCFGARNNHSKETNSYLTTSRAGGHFAQTNSLFRELFQYHVAGHHGRQTPLVLGNNYVSEGGQVPTNQPSKCLVVRCSY</sequence>
<dbReference type="AlphaFoldDB" id="A0ABD2PLK8"/>